<organism evidence="2 3">
    <name type="scientific">Bacteriovorax antarcticus</name>
    <dbReference type="NCBI Taxonomy" id="3088717"/>
    <lineage>
        <taxon>Bacteria</taxon>
        <taxon>Pseudomonadati</taxon>
        <taxon>Bdellovibrionota</taxon>
        <taxon>Bacteriovoracia</taxon>
        <taxon>Bacteriovoracales</taxon>
        <taxon>Bacteriovoracaceae</taxon>
        <taxon>Bacteriovorax</taxon>
    </lineage>
</organism>
<evidence type="ECO:0000313" key="2">
    <source>
        <dbReference type="EMBL" id="MEA9357426.1"/>
    </source>
</evidence>
<evidence type="ECO:0000313" key="3">
    <source>
        <dbReference type="Proteomes" id="UP001302274"/>
    </source>
</evidence>
<feature type="chain" id="PRO_5046315960" description="Outer membrane protein beta-barrel domain-containing protein" evidence="1">
    <location>
        <begin position="20"/>
        <end position="188"/>
    </location>
</feature>
<name>A0ABU5VWK1_9BACT</name>
<accession>A0ABU5VWK1</accession>
<dbReference type="EMBL" id="JAYGJQ010000002">
    <property type="protein sequence ID" value="MEA9357426.1"/>
    <property type="molecule type" value="Genomic_DNA"/>
</dbReference>
<dbReference type="RefSeq" id="WP_323577434.1">
    <property type="nucleotide sequence ID" value="NZ_JAYGJQ010000002.1"/>
</dbReference>
<feature type="signal peptide" evidence="1">
    <location>
        <begin position="1"/>
        <end position="19"/>
    </location>
</feature>
<dbReference type="Proteomes" id="UP001302274">
    <property type="component" value="Unassembled WGS sequence"/>
</dbReference>
<evidence type="ECO:0000256" key="1">
    <source>
        <dbReference type="SAM" id="SignalP"/>
    </source>
</evidence>
<proteinExistence type="predicted"/>
<keyword evidence="3" id="KW-1185">Reference proteome</keyword>
<comment type="caution">
    <text evidence="2">The sequence shown here is derived from an EMBL/GenBank/DDBJ whole genome shotgun (WGS) entry which is preliminary data.</text>
</comment>
<reference evidence="2 3" key="1">
    <citation type="submission" date="2023-11" db="EMBL/GenBank/DDBJ databases">
        <title>A Novel Polar Bacteriovorax (B. antarcticus) Isolated from the Biocrust in Antarctica.</title>
        <authorList>
            <person name="Mun W."/>
            <person name="Choi S.Y."/>
            <person name="Mitchell R.J."/>
        </authorList>
    </citation>
    <scope>NUCLEOTIDE SEQUENCE [LARGE SCALE GENOMIC DNA]</scope>
    <source>
        <strain evidence="2 3">PP10</strain>
    </source>
</reference>
<gene>
    <name evidence="2" type="ORF">SHI21_14460</name>
</gene>
<protein>
    <recommendedName>
        <fullName evidence="4">Outer membrane protein beta-barrel domain-containing protein</fullName>
    </recommendedName>
</protein>
<keyword evidence="1" id="KW-0732">Signal</keyword>
<sequence length="188" mass="20176">MFKTVLTIAVMTTSLSAFAQMSKEEKSSARSRLEGSLPEPQAVESKDQYRLHMGLTAGVSSPRGDADSSPEFGINVGFQPYVPFGLGAEVITAELADTNIQRTSILARGTYNFGGDIPVLKSSYLGVTAGPMFVDGKTEFATGPLAGFDIPLQNQTSNFLSLGLQAKYLWTTNTQDALSAGVALKYWY</sequence>
<evidence type="ECO:0008006" key="4">
    <source>
        <dbReference type="Google" id="ProtNLM"/>
    </source>
</evidence>